<evidence type="ECO:0000313" key="1">
    <source>
        <dbReference type="EMBL" id="GEA32765.1"/>
    </source>
</evidence>
<dbReference type="Proteomes" id="UP000325212">
    <property type="component" value="Unassembled WGS sequence"/>
</dbReference>
<sequence>MTTNMKFGECLRYLLSILDISNVKLSKAINIDASLTNRWVNEKRTPSYNTDYIEKISEYLSSCILNSFQIQHLDGLFLKVCGDNKIEINQKEKIKKILLQSQGYSIECGQKILKESKINTTSLNSHNTNSSINLSSEDKIIAGYKNILAASISLLEDSSRHECNNDVIYLSFNSNTRLSSHFYDLICFRSAILKAINNGWSILFLLKLNNNINDIIDFIDFAQPLIGTGKFHPYYFKKYDLFSTYEEFIVVPEIGTLLGLSNNPHSEIDTAFYFRNKVAVNIFKNKFNTMITKDTTPLVKYYKSDNAIDYSNYLTKNEDVIGNRILYKRDFSILMLPENLYNKLLQSEKLKSDEINTSLEFYKKRSKAFLSNISNYKYTDIYHIDCINTLIKYRKISLYLYNKVEEINLKVEDVIKLLKNIVTLLNKYENYNIAFISQDFNNTTQDPILYCMLKERSAVMVETYKYLKTTPEVRLSIEEPILVKAFEVYFNEILTQIAPMNKDKNEIIDWIQYQIDFLKNHD</sequence>
<dbReference type="GO" id="GO:0003677">
    <property type="term" value="F:DNA binding"/>
    <property type="evidence" value="ECO:0007669"/>
    <property type="project" value="InterPro"/>
</dbReference>
<dbReference type="InterPro" id="IPR010982">
    <property type="entry name" value="Lambda_DNA-bd_dom_sf"/>
</dbReference>
<dbReference type="InterPro" id="IPR001387">
    <property type="entry name" value="Cro/C1-type_HTH"/>
</dbReference>
<dbReference type="EMBL" id="BJLA01000015">
    <property type="protein sequence ID" value="GEA32765.1"/>
    <property type="molecule type" value="Genomic_DNA"/>
</dbReference>
<organism evidence="1 2">
    <name type="scientific">Clostridium diolis</name>
    <dbReference type="NCBI Taxonomy" id="223919"/>
    <lineage>
        <taxon>Bacteria</taxon>
        <taxon>Bacillati</taxon>
        <taxon>Bacillota</taxon>
        <taxon>Clostridia</taxon>
        <taxon>Eubacteriales</taxon>
        <taxon>Clostridiaceae</taxon>
        <taxon>Clostridium</taxon>
    </lineage>
</organism>
<accession>A0AAV3W397</accession>
<evidence type="ECO:0000313" key="2">
    <source>
        <dbReference type="Proteomes" id="UP000325212"/>
    </source>
</evidence>
<dbReference type="Gene3D" id="1.10.260.40">
    <property type="entry name" value="lambda repressor-like DNA-binding domains"/>
    <property type="match status" value="1"/>
</dbReference>
<proteinExistence type="predicted"/>
<dbReference type="CDD" id="cd00093">
    <property type="entry name" value="HTH_XRE"/>
    <property type="match status" value="1"/>
</dbReference>
<name>A0AAV3W397_9CLOT</name>
<keyword evidence="2" id="KW-1185">Reference proteome</keyword>
<dbReference type="RefSeq" id="WP_039773974.1">
    <property type="nucleotide sequence ID" value="NZ_BJLA01000015.1"/>
</dbReference>
<protein>
    <submittedName>
        <fullName evidence="1">Transcriptional regulator</fullName>
    </submittedName>
</protein>
<dbReference type="AlphaFoldDB" id="A0AAV3W397"/>
<reference evidence="1 2" key="1">
    <citation type="submission" date="2019-06" db="EMBL/GenBank/DDBJ databases">
        <title>Draft genome sequence of Clostridium diolis DSM 15410.</title>
        <authorList>
            <person name="Kobayashi H."/>
            <person name="Tanizawa Y."/>
            <person name="Tohno M."/>
        </authorList>
    </citation>
    <scope>NUCLEOTIDE SEQUENCE [LARGE SCALE GENOMIC DNA]</scope>
    <source>
        <strain evidence="1 2">DSM 15410</strain>
    </source>
</reference>
<comment type="caution">
    <text evidence="1">The sequence shown here is derived from an EMBL/GenBank/DDBJ whole genome shotgun (WGS) entry which is preliminary data.</text>
</comment>
<gene>
    <name evidence="1" type="ORF">CDIOL_36880</name>
</gene>